<keyword evidence="4" id="KW-0479">Metal-binding</keyword>
<gene>
    <name evidence="5" type="ORF">CLODIP_2_CD05362</name>
</gene>
<proteinExistence type="predicted"/>
<protein>
    <recommendedName>
        <fullName evidence="7">Phosphoglycolate phosphatase</fullName>
    </recommendedName>
</protein>
<dbReference type="GO" id="GO:0005737">
    <property type="term" value="C:cytoplasm"/>
    <property type="evidence" value="ECO:0007669"/>
    <property type="project" value="TreeGrafter"/>
</dbReference>
<dbReference type="SUPFAM" id="SSF56784">
    <property type="entry name" value="HAD-like"/>
    <property type="match status" value="1"/>
</dbReference>
<evidence type="ECO:0008006" key="7">
    <source>
        <dbReference type="Google" id="ProtNLM"/>
    </source>
</evidence>
<keyword evidence="1" id="KW-0378">Hydrolase</keyword>
<dbReference type="PANTHER" id="PTHR19288:SF93">
    <property type="entry name" value="FI11325P-RELATED"/>
    <property type="match status" value="1"/>
</dbReference>
<dbReference type="Gene3D" id="3.40.50.1000">
    <property type="entry name" value="HAD superfamily/HAD-like"/>
    <property type="match status" value="2"/>
</dbReference>
<name>A0A8S1BQ23_9INSE</name>
<feature type="active site" description="Proton donor" evidence="2">
    <location>
        <position position="59"/>
    </location>
</feature>
<evidence type="ECO:0000256" key="3">
    <source>
        <dbReference type="PIRSR" id="PIRSR000915-2"/>
    </source>
</evidence>
<feature type="binding site" evidence="4">
    <location>
        <position position="59"/>
    </location>
    <ligand>
        <name>Mg(2+)</name>
        <dbReference type="ChEBI" id="CHEBI:18420"/>
    </ligand>
</feature>
<sequence length="339" mass="37521">MPAKTMLTMPKSTDKEVQIRLRLQEGLNMKRSCKLLSTLAKEDFGKFFESFDTVLTDCDGVLWMGENEVIDSANITLNKLQELGKKVFYVTNNSTKSRDDYVTKCARLGFKADKESIIGTSYLAASYLKNIEFNKKVYVIGSEGITKELDAVGISHSGIGRDVMSDTVVDHLKSGNFTLDPDVGAVIVGFDQHFSYPKMMKAASYLYNKDTLFIATNTDEQFPSSDFGVVIPGTGSIVAAVQTCSAREPIVMGKPNPTIKDVIAKTHNLDPARTLMIGDRCNTDILLGTRCGFATLLVLTGVTQIHEVREWEKSEDAELQKLVPDFYLDKLSDLLDLLP</sequence>
<dbReference type="FunFam" id="3.40.50.1000:FF:000245">
    <property type="entry name" value="4-nitrophenyl phosphatase"/>
    <property type="match status" value="1"/>
</dbReference>
<dbReference type="InterPro" id="IPR023214">
    <property type="entry name" value="HAD_sf"/>
</dbReference>
<evidence type="ECO:0000313" key="5">
    <source>
        <dbReference type="EMBL" id="CAB3359142.1"/>
    </source>
</evidence>
<dbReference type="GO" id="GO:0046872">
    <property type="term" value="F:metal ion binding"/>
    <property type="evidence" value="ECO:0007669"/>
    <property type="project" value="UniProtKB-KW"/>
</dbReference>
<keyword evidence="6" id="KW-1185">Reference proteome</keyword>
<evidence type="ECO:0000256" key="4">
    <source>
        <dbReference type="PIRSR" id="PIRSR000915-3"/>
    </source>
</evidence>
<comment type="caution">
    <text evidence="5">The sequence shown here is derived from an EMBL/GenBank/DDBJ whole genome shotgun (WGS) entry which is preliminary data.</text>
</comment>
<dbReference type="InterPro" id="IPR006349">
    <property type="entry name" value="PGP_euk"/>
</dbReference>
<dbReference type="OrthoDB" id="413953at2759"/>
<keyword evidence="4" id="KW-0460">Magnesium</keyword>
<dbReference type="NCBIfam" id="TIGR01452">
    <property type="entry name" value="PGP_euk"/>
    <property type="match status" value="1"/>
</dbReference>
<reference evidence="5 6" key="1">
    <citation type="submission" date="2020-04" db="EMBL/GenBank/DDBJ databases">
        <authorList>
            <person name="Alioto T."/>
            <person name="Alioto T."/>
            <person name="Gomez Garrido J."/>
        </authorList>
    </citation>
    <scope>NUCLEOTIDE SEQUENCE [LARGE SCALE GENOMIC DNA]</scope>
</reference>
<dbReference type="Pfam" id="PF13344">
    <property type="entry name" value="Hydrolase_6"/>
    <property type="match status" value="1"/>
</dbReference>
<dbReference type="Pfam" id="PF13242">
    <property type="entry name" value="Hydrolase_like"/>
    <property type="match status" value="1"/>
</dbReference>
<feature type="binding site" evidence="3">
    <location>
        <position position="254"/>
    </location>
    <ligand>
        <name>substrate</name>
    </ligand>
</feature>
<dbReference type="NCBIfam" id="TIGR01460">
    <property type="entry name" value="HAD-SF-IIA"/>
    <property type="match status" value="1"/>
</dbReference>
<feature type="binding site" evidence="4">
    <location>
        <position position="279"/>
    </location>
    <ligand>
        <name>Mg(2+)</name>
        <dbReference type="ChEBI" id="CHEBI:18420"/>
    </ligand>
</feature>
<dbReference type="PANTHER" id="PTHR19288">
    <property type="entry name" value="4-NITROPHENYLPHOSPHATASE-RELATED"/>
    <property type="match status" value="1"/>
</dbReference>
<dbReference type="InterPro" id="IPR036412">
    <property type="entry name" value="HAD-like_sf"/>
</dbReference>
<feature type="binding site" evidence="4">
    <location>
        <position position="57"/>
    </location>
    <ligand>
        <name>Mg(2+)</name>
        <dbReference type="ChEBI" id="CHEBI:18420"/>
    </ligand>
</feature>
<evidence type="ECO:0000256" key="2">
    <source>
        <dbReference type="PIRSR" id="PIRSR000915-1"/>
    </source>
</evidence>
<dbReference type="AlphaFoldDB" id="A0A8S1BQ23"/>
<dbReference type="PIRSF" id="PIRSF000915">
    <property type="entry name" value="PGP-type_phosphatase"/>
    <property type="match status" value="1"/>
</dbReference>
<evidence type="ECO:0000313" key="6">
    <source>
        <dbReference type="Proteomes" id="UP000494165"/>
    </source>
</evidence>
<dbReference type="InterPro" id="IPR006357">
    <property type="entry name" value="HAD-SF_hydro_IIA"/>
</dbReference>
<organism evidence="5 6">
    <name type="scientific">Cloeon dipterum</name>
    <dbReference type="NCBI Taxonomy" id="197152"/>
    <lineage>
        <taxon>Eukaryota</taxon>
        <taxon>Metazoa</taxon>
        <taxon>Ecdysozoa</taxon>
        <taxon>Arthropoda</taxon>
        <taxon>Hexapoda</taxon>
        <taxon>Insecta</taxon>
        <taxon>Pterygota</taxon>
        <taxon>Palaeoptera</taxon>
        <taxon>Ephemeroptera</taxon>
        <taxon>Pisciforma</taxon>
        <taxon>Baetidae</taxon>
        <taxon>Cloeon</taxon>
    </lineage>
</organism>
<dbReference type="GO" id="GO:0016791">
    <property type="term" value="F:phosphatase activity"/>
    <property type="evidence" value="ECO:0007669"/>
    <property type="project" value="InterPro"/>
</dbReference>
<accession>A0A8S1BQ23</accession>
<feature type="active site" description="Nucleophile" evidence="2">
    <location>
        <position position="57"/>
    </location>
</feature>
<dbReference type="Proteomes" id="UP000494165">
    <property type="component" value="Unassembled WGS sequence"/>
</dbReference>
<dbReference type="EMBL" id="CADEPI010000001">
    <property type="protein sequence ID" value="CAB3359142.1"/>
    <property type="molecule type" value="Genomic_DNA"/>
</dbReference>
<evidence type="ECO:0000256" key="1">
    <source>
        <dbReference type="ARBA" id="ARBA00022801"/>
    </source>
</evidence>
<comment type="cofactor">
    <cofactor evidence="4">
        <name>Mg(2+)</name>
        <dbReference type="ChEBI" id="CHEBI:18420"/>
    </cofactor>
    <text evidence="4">Divalent metal ions. Mg(2+) is the most effective.</text>
</comment>